<name>A0AAD7JSY6_9AGAR</name>
<sequence length="137" mass="15569">MQWNGAGINHLRNILTLTMNLHDQFDNLDLWFERVPGMANMYDVGAPNDELKTGLPSHITFSMSTQFPLPDPELLALHAAAARITHLSGAVEYLEFMEYQDSQELYPMFLTGSDFTEAVVRHLERIAVNCSRVPIFE</sequence>
<proteinExistence type="predicted"/>
<accession>A0AAD7JSY6</accession>
<comment type="caution">
    <text evidence="1">The sequence shown here is derived from an EMBL/GenBank/DDBJ whole genome shotgun (WGS) entry which is preliminary data.</text>
</comment>
<evidence type="ECO:0000313" key="1">
    <source>
        <dbReference type="EMBL" id="KAJ7771071.1"/>
    </source>
</evidence>
<dbReference type="EMBL" id="JARJLG010000022">
    <property type="protein sequence ID" value="KAJ7771071.1"/>
    <property type="molecule type" value="Genomic_DNA"/>
</dbReference>
<dbReference type="AlphaFoldDB" id="A0AAD7JSY6"/>
<keyword evidence="2" id="KW-1185">Reference proteome</keyword>
<organism evidence="1 2">
    <name type="scientific">Mycena maculata</name>
    <dbReference type="NCBI Taxonomy" id="230809"/>
    <lineage>
        <taxon>Eukaryota</taxon>
        <taxon>Fungi</taxon>
        <taxon>Dikarya</taxon>
        <taxon>Basidiomycota</taxon>
        <taxon>Agaricomycotina</taxon>
        <taxon>Agaricomycetes</taxon>
        <taxon>Agaricomycetidae</taxon>
        <taxon>Agaricales</taxon>
        <taxon>Marasmiineae</taxon>
        <taxon>Mycenaceae</taxon>
        <taxon>Mycena</taxon>
    </lineage>
</organism>
<evidence type="ECO:0008006" key="3">
    <source>
        <dbReference type="Google" id="ProtNLM"/>
    </source>
</evidence>
<protein>
    <recommendedName>
        <fullName evidence="3">HNH nuclease domain-containing protein</fullName>
    </recommendedName>
</protein>
<reference evidence="1" key="1">
    <citation type="submission" date="2023-03" db="EMBL/GenBank/DDBJ databases">
        <title>Massive genome expansion in bonnet fungi (Mycena s.s.) driven by repeated elements and novel gene families across ecological guilds.</title>
        <authorList>
            <consortium name="Lawrence Berkeley National Laboratory"/>
            <person name="Harder C.B."/>
            <person name="Miyauchi S."/>
            <person name="Viragh M."/>
            <person name="Kuo A."/>
            <person name="Thoen E."/>
            <person name="Andreopoulos B."/>
            <person name="Lu D."/>
            <person name="Skrede I."/>
            <person name="Drula E."/>
            <person name="Henrissat B."/>
            <person name="Morin E."/>
            <person name="Kohler A."/>
            <person name="Barry K."/>
            <person name="LaButti K."/>
            <person name="Morin E."/>
            <person name="Salamov A."/>
            <person name="Lipzen A."/>
            <person name="Mereny Z."/>
            <person name="Hegedus B."/>
            <person name="Baldrian P."/>
            <person name="Stursova M."/>
            <person name="Weitz H."/>
            <person name="Taylor A."/>
            <person name="Grigoriev I.V."/>
            <person name="Nagy L.G."/>
            <person name="Martin F."/>
            <person name="Kauserud H."/>
        </authorList>
    </citation>
    <scope>NUCLEOTIDE SEQUENCE</scope>
    <source>
        <strain evidence="1">CBHHK188m</strain>
    </source>
</reference>
<evidence type="ECO:0000313" key="2">
    <source>
        <dbReference type="Proteomes" id="UP001215280"/>
    </source>
</evidence>
<gene>
    <name evidence="1" type="ORF">DFH07DRAFT_735069</name>
</gene>
<dbReference type="Proteomes" id="UP001215280">
    <property type="component" value="Unassembled WGS sequence"/>
</dbReference>